<comment type="caution">
    <text evidence="3">The sequence shown here is derived from an EMBL/GenBank/DDBJ whole genome shotgun (WGS) entry which is preliminary data.</text>
</comment>
<reference evidence="3 4" key="1">
    <citation type="submission" date="2019-06" db="EMBL/GenBank/DDBJ databases">
        <title>Sequencing the genomes of 1000 actinobacteria strains.</title>
        <authorList>
            <person name="Klenk H.-P."/>
        </authorList>
    </citation>
    <scope>NUCLEOTIDE SEQUENCE [LARGE SCALE GENOMIC DNA]</scope>
    <source>
        <strain evidence="3 4">DSM 43866</strain>
    </source>
</reference>
<feature type="transmembrane region" description="Helical" evidence="2">
    <location>
        <begin position="184"/>
        <end position="206"/>
    </location>
</feature>
<evidence type="ECO:0000256" key="2">
    <source>
        <dbReference type="SAM" id="Phobius"/>
    </source>
</evidence>
<evidence type="ECO:0000256" key="1">
    <source>
        <dbReference type="SAM" id="MobiDB-lite"/>
    </source>
</evidence>
<feature type="region of interest" description="Disordered" evidence="1">
    <location>
        <begin position="35"/>
        <end position="55"/>
    </location>
</feature>
<accession>A0A561VMR0</accession>
<protein>
    <submittedName>
        <fullName evidence="3">Uncharacterized protein</fullName>
    </submittedName>
</protein>
<sequence>MGDALNEPLDPWWRDVHHAAQLLASALGAAVTRAGRDGVYTPPPGSPPGRRRRRPASLRHLAEIIHTHRMAPGLSVDKDIVAAVLAGNLRYITDPTAVVAVARAAHHIGGMPFGPDDARRLTVACEHIATLVAAAQDADRRAFGRVPAVPPGEPLVTQTPHAEPDAAAPVLDAYFTTRRPVRRWSMIAAIAALVLLAGGTAVVAAYHTGAADSAGPAANPSSRAIVDNDCRLGAASNDIIMDAMTVFEDNAATRLDPTLDFDEMNGSARYARHDGRTYYWGRAGSDDENPRSGGARIRWKTSDGPWRSCATPLAVTERGYVHTPAVATTIGGRAVTIQVCLWRDTPPRENCLDEISTG</sequence>
<name>A0A561VMR0_ACTTI</name>
<keyword evidence="2" id="KW-0472">Membrane</keyword>
<keyword evidence="2" id="KW-1133">Transmembrane helix</keyword>
<dbReference type="EMBL" id="VIWY01000005">
    <property type="protein sequence ID" value="TWG12882.1"/>
    <property type="molecule type" value="Genomic_DNA"/>
</dbReference>
<dbReference type="AlphaFoldDB" id="A0A561VMR0"/>
<organism evidence="3 4">
    <name type="scientific">Actinoplanes teichomyceticus</name>
    <dbReference type="NCBI Taxonomy" id="1867"/>
    <lineage>
        <taxon>Bacteria</taxon>
        <taxon>Bacillati</taxon>
        <taxon>Actinomycetota</taxon>
        <taxon>Actinomycetes</taxon>
        <taxon>Micromonosporales</taxon>
        <taxon>Micromonosporaceae</taxon>
        <taxon>Actinoplanes</taxon>
    </lineage>
</organism>
<keyword evidence="2" id="KW-0812">Transmembrane</keyword>
<proteinExistence type="predicted"/>
<evidence type="ECO:0000313" key="4">
    <source>
        <dbReference type="Proteomes" id="UP000320239"/>
    </source>
</evidence>
<evidence type="ECO:0000313" key="3">
    <source>
        <dbReference type="EMBL" id="TWG12882.1"/>
    </source>
</evidence>
<gene>
    <name evidence="3" type="ORF">FHX34_105750</name>
</gene>
<dbReference type="Proteomes" id="UP000320239">
    <property type="component" value="Unassembled WGS sequence"/>
</dbReference>
<keyword evidence="4" id="KW-1185">Reference proteome</keyword>